<evidence type="ECO:0000313" key="2">
    <source>
        <dbReference type="Proteomes" id="UP001142175"/>
    </source>
</evidence>
<proteinExistence type="predicted"/>
<dbReference type="Pfam" id="PF14356">
    <property type="entry name" value="DUF4403"/>
    <property type="match status" value="1"/>
</dbReference>
<dbReference type="Proteomes" id="UP001142175">
    <property type="component" value="Unassembled WGS sequence"/>
</dbReference>
<organism evidence="1 2">
    <name type="scientific">Aquiflexum gelatinilyticum</name>
    <dbReference type="NCBI Taxonomy" id="2961943"/>
    <lineage>
        <taxon>Bacteria</taxon>
        <taxon>Pseudomonadati</taxon>
        <taxon>Bacteroidota</taxon>
        <taxon>Cytophagia</taxon>
        <taxon>Cytophagales</taxon>
        <taxon>Cyclobacteriaceae</taxon>
        <taxon>Aquiflexum</taxon>
    </lineage>
</organism>
<dbReference type="PROSITE" id="PS51257">
    <property type="entry name" value="PROKAR_LIPOPROTEIN"/>
    <property type="match status" value="1"/>
</dbReference>
<gene>
    <name evidence="1" type="ORF">NU887_14230</name>
</gene>
<protein>
    <submittedName>
        <fullName evidence="1">DUF4403 family protein</fullName>
    </submittedName>
</protein>
<dbReference type="RefSeq" id="WP_258424051.1">
    <property type="nucleotide sequence ID" value="NZ_JANSUY010000013.1"/>
</dbReference>
<name>A0A9X2P8D8_9BACT</name>
<accession>A0A9X2P8D8</accession>
<evidence type="ECO:0000313" key="1">
    <source>
        <dbReference type="EMBL" id="MCR9016198.1"/>
    </source>
</evidence>
<dbReference type="InterPro" id="IPR025515">
    <property type="entry name" value="DUF4403"/>
</dbReference>
<sequence>MFSKYILPIFILSITFSSCKTIKPDRPPASSGIELPQAISKANVPVEIPLSFIENNLNQDWNSKLFAENGLPIGSGLTTDIDVTRTGKIVLTGLENNTLRVKIPMNLKGDLKIEKKVFGQILSTNFPFNENISPEISFDPEIESNWELGIKNLEIENWGRSMKYNLLGFEIDLDKVVKSQLQTVLDNQLSAANLSRFDFKSMAQETWDIFSKPYTMTQQGLEVHFYSIPTKLKLTEEITTDQKLNLYVGLEGEMMSKVGSKPKVPKSPLPNIDVNENKANELELILPLILRYEDLDGYLNKEMSGKIIKIDSKTEIVPTDLKTQKYGDKTLLLMDFTGIRKGKKDIKGKMYFAGKPVFDVATESLRFDEAEFDVKSDNGMANIGIRLKKRKIMNQIKKLANYPVGDFLSEARKEMEKQGKFETGFATFQVKNPTLDVQGIYNTEEDVRIYLKSTGQMEVKLKEVK</sequence>
<dbReference type="EMBL" id="JANSUY010000013">
    <property type="protein sequence ID" value="MCR9016198.1"/>
    <property type="molecule type" value="Genomic_DNA"/>
</dbReference>
<reference evidence="1" key="1">
    <citation type="submission" date="2022-08" db="EMBL/GenBank/DDBJ databases">
        <authorList>
            <person name="Zhang D."/>
        </authorList>
    </citation>
    <scope>NUCLEOTIDE SEQUENCE</scope>
    <source>
        <strain evidence="1">XJ19-11</strain>
    </source>
</reference>
<comment type="caution">
    <text evidence="1">The sequence shown here is derived from an EMBL/GenBank/DDBJ whole genome shotgun (WGS) entry which is preliminary data.</text>
</comment>
<dbReference type="AlphaFoldDB" id="A0A9X2P8D8"/>
<keyword evidence="2" id="KW-1185">Reference proteome</keyword>